<evidence type="ECO:0000313" key="2">
    <source>
        <dbReference type="EMBL" id="ACK66989.1"/>
    </source>
</evidence>
<gene>
    <name evidence="2" type="ordered locus">PCC8801_3002</name>
</gene>
<dbReference type="eggNOG" id="ENOG50330WX">
    <property type="taxonomic scope" value="Bacteria"/>
</dbReference>
<evidence type="ECO:0000256" key="1">
    <source>
        <dbReference type="SAM" id="Phobius"/>
    </source>
</evidence>
<protein>
    <recommendedName>
        <fullName evidence="4">DUF5132 domain-containing protein</fullName>
    </recommendedName>
</protein>
<evidence type="ECO:0000313" key="3">
    <source>
        <dbReference type="Proteomes" id="UP000008204"/>
    </source>
</evidence>
<proteinExistence type="predicted"/>
<dbReference type="KEGG" id="cyp:PCC8801_3002"/>
<dbReference type="Pfam" id="PF17195">
    <property type="entry name" value="DUF5132"/>
    <property type="match status" value="1"/>
</dbReference>
<feature type="transmembrane region" description="Helical" evidence="1">
    <location>
        <begin position="20"/>
        <end position="38"/>
    </location>
</feature>
<dbReference type="RefSeq" id="WP_012596251.1">
    <property type="nucleotide sequence ID" value="NC_011726.1"/>
</dbReference>
<dbReference type="HOGENOM" id="CLU_171738_1_0_3"/>
<dbReference type="EMBL" id="CP001287">
    <property type="protein sequence ID" value="ACK66989.1"/>
    <property type="molecule type" value="Genomic_DNA"/>
</dbReference>
<evidence type="ECO:0008006" key="4">
    <source>
        <dbReference type="Google" id="ProtNLM"/>
    </source>
</evidence>
<dbReference type="Proteomes" id="UP000008204">
    <property type="component" value="Chromosome"/>
</dbReference>
<dbReference type="OrthoDB" id="490126at2"/>
<organism evidence="2 3">
    <name type="scientific">Rippkaea orientalis (strain PCC 8801 / RF-1)</name>
    <name type="common">Cyanothece sp. (strain PCC 8801)</name>
    <dbReference type="NCBI Taxonomy" id="41431"/>
    <lineage>
        <taxon>Bacteria</taxon>
        <taxon>Bacillati</taxon>
        <taxon>Cyanobacteriota</taxon>
        <taxon>Cyanophyceae</taxon>
        <taxon>Oscillatoriophycideae</taxon>
        <taxon>Chroococcales</taxon>
        <taxon>Aphanothecaceae</taxon>
        <taxon>Rippkaea</taxon>
        <taxon>Rippkaea orientalis</taxon>
    </lineage>
</organism>
<sequence>MALKDFVPHLDLKDIAEDLGIPGITAIVLLPVLIPAAGKAAKPLAKATIKGGIILYEKGKGVIANVGETLEDLIAESLAELAEETSEKAAIAEADVMAN</sequence>
<dbReference type="InterPro" id="IPR033456">
    <property type="entry name" value="DUF5132"/>
</dbReference>
<keyword evidence="1" id="KW-0472">Membrane</keyword>
<keyword evidence="1" id="KW-0812">Transmembrane</keyword>
<name>B7JWE4_RIPO1</name>
<dbReference type="STRING" id="41431.PCC8801_3002"/>
<reference evidence="3" key="1">
    <citation type="journal article" date="2011" name="MBio">
        <title>Novel metabolic attributes of the genus Cyanothece, comprising a group of unicellular nitrogen-fixing Cyanobacteria.</title>
        <authorList>
            <person name="Bandyopadhyay A."/>
            <person name="Elvitigala T."/>
            <person name="Welsh E."/>
            <person name="Stockel J."/>
            <person name="Liberton M."/>
            <person name="Min H."/>
            <person name="Sherman L.A."/>
            <person name="Pakrasi H.B."/>
        </authorList>
    </citation>
    <scope>NUCLEOTIDE SEQUENCE [LARGE SCALE GENOMIC DNA]</scope>
    <source>
        <strain evidence="3">PCC 8801</strain>
    </source>
</reference>
<keyword evidence="3" id="KW-1185">Reference proteome</keyword>
<accession>B7JWE4</accession>
<dbReference type="AlphaFoldDB" id="B7JWE4"/>
<keyword evidence="1" id="KW-1133">Transmembrane helix</keyword>